<evidence type="ECO:0000313" key="3">
    <source>
        <dbReference type="Proteomes" id="UP001201812"/>
    </source>
</evidence>
<reference evidence="2" key="1">
    <citation type="submission" date="2022-01" db="EMBL/GenBank/DDBJ databases">
        <title>Genome Sequence Resource for Two Populations of Ditylenchus destructor, the Migratory Endoparasitic Phytonematode.</title>
        <authorList>
            <person name="Zhang H."/>
            <person name="Lin R."/>
            <person name="Xie B."/>
        </authorList>
    </citation>
    <scope>NUCLEOTIDE SEQUENCE</scope>
    <source>
        <strain evidence="2">BazhouSP</strain>
    </source>
</reference>
<feature type="transmembrane region" description="Helical" evidence="1">
    <location>
        <begin position="89"/>
        <end position="110"/>
    </location>
</feature>
<dbReference type="AlphaFoldDB" id="A0AAD4MIV2"/>
<protein>
    <submittedName>
        <fullName evidence="2">Uncharacterized protein</fullName>
    </submittedName>
</protein>
<gene>
    <name evidence="2" type="ORF">DdX_21925</name>
</gene>
<keyword evidence="1" id="KW-0812">Transmembrane</keyword>
<dbReference type="EMBL" id="JAKKPZ010000946">
    <property type="protein sequence ID" value="KAI1691380.1"/>
    <property type="molecule type" value="Genomic_DNA"/>
</dbReference>
<evidence type="ECO:0000313" key="2">
    <source>
        <dbReference type="EMBL" id="KAI1691380.1"/>
    </source>
</evidence>
<organism evidence="2 3">
    <name type="scientific">Ditylenchus destructor</name>
    <dbReference type="NCBI Taxonomy" id="166010"/>
    <lineage>
        <taxon>Eukaryota</taxon>
        <taxon>Metazoa</taxon>
        <taxon>Ecdysozoa</taxon>
        <taxon>Nematoda</taxon>
        <taxon>Chromadorea</taxon>
        <taxon>Rhabditida</taxon>
        <taxon>Tylenchina</taxon>
        <taxon>Tylenchomorpha</taxon>
        <taxon>Sphaerularioidea</taxon>
        <taxon>Anguinidae</taxon>
        <taxon>Anguininae</taxon>
        <taxon>Ditylenchus</taxon>
    </lineage>
</organism>
<evidence type="ECO:0000256" key="1">
    <source>
        <dbReference type="SAM" id="Phobius"/>
    </source>
</evidence>
<dbReference type="Proteomes" id="UP001201812">
    <property type="component" value="Unassembled WGS sequence"/>
</dbReference>
<name>A0AAD4MIV2_9BILA</name>
<keyword evidence="1" id="KW-0472">Membrane</keyword>
<sequence>MKAIIFSWISYFSMEIFVSNVLLGLLDKSLVEMFSWIAAIEFSLLLVKVFPFLPLPPFVNVDELLIQPLCATVAEYYPVYVANPELPRVLFRLFSISIGFIGGCYICSVLF</sequence>
<feature type="transmembrane region" description="Helical" evidence="1">
    <location>
        <begin position="6"/>
        <end position="26"/>
    </location>
</feature>
<keyword evidence="1" id="KW-1133">Transmembrane helix</keyword>
<accession>A0AAD4MIV2</accession>
<comment type="caution">
    <text evidence="2">The sequence shown here is derived from an EMBL/GenBank/DDBJ whole genome shotgun (WGS) entry which is preliminary data.</text>
</comment>
<proteinExistence type="predicted"/>
<keyword evidence="3" id="KW-1185">Reference proteome</keyword>
<feature type="transmembrane region" description="Helical" evidence="1">
    <location>
        <begin position="33"/>
        <end position="53"/>
    </location>
</feature>